<comment type="caution">
    <text evidence="1">The sequence shown here is derived from an EMBL/GenBank/DDBJ whole genome shotgun (WGS) entry which is preliminary data.</text>
</comment>
<organism evidence="1 2">
    <name type="scientific">Rhodopirellula baltica SWK14</name>
    <dbReference type="NCBI Taxonomy" id="993516"/>
    <lineage>
        <taxon>Bacteria</taxon>
        <taxon>Pseudomonadati</taxon>
        <taxon>Planctomycetota</taxon>
        <taxon>Planctomycetia</taxon>
        <taxon>Pirellulales</taxon>
        <taxon>Pirellulaceae</taxon>
        <taxon>Rhodopirellula</taxon>
    </lineage>
</organism>
<proteinExistence type="predicted"/>
<dbReference type="EMBL" id="AMWG01000040">
    <property type="protein sequence ID" value="ELP34177.1"/>
    <property type="molecule type" value="Genomic_DNA"/>
</dbReference>
<reference evidence="1 2" key="1">
    <citation type="journal article" date="2013" name="Mar. Genomics">
        <title>Expression of sulfatases in Rhodopirellula baltica and the diversity of sulfatases in the genus Rhodopirellula.</title>
        <authorList>
            <person name="Wegner C.E."/>
            <person name="Richter-Heitmann T."/>
            <person name="Klindworth A."/>
            <person name="Klockow C."/>
            <person name="Richter M."/>
            <person name="Achstetter T."/>
            <person name="Glockner F.O."/>
            <person name="Harder J."/>
        </authorList>
    </citation>
    <scope>NUCLEOTIDE SEQUENCE [LARGE SCALE GENOMIC DNA]</scope>
    <source>
        <strain evidence="1 2">SWK14</strain>
    </source>
</reference>
<dbReference type="Proteomes" id="UP000010959">
    <property type="component" value="Unassembled WGS sequence"/>
</dbReference>
<protein>
    <submittedName>
        <fullName evidence="1">Uncharacterized protein</fullName>
    </submittedName>
</protein>
<evidence type="ECO:0000313" key="1">
    <source>
        <dbReference type="EMBL" id="ELP34177.1"/>
    </source>
</evidence>
<accession>L7CKL1</accession>
<dbReference type="AlphaFoldDB" id="L7CKL1"/>
<sequence length="89" mass="10079">MFLNVLFHGVSVSRNKSKDRMVSRRWRTQYADLITLRDLLTTLRDLQIWADCVVCKGAAGWEILPFPRPFDGSRGSSARLGFPPLIGIS</sequence>
<gene>
    <name evidence="1" type="ORF">RBSWK_01908</name>
</gene>
<name>L7CKL1_RHOBT</name>
<evidence type="ECO:0000313" key="2">
    <source>
        <dbReference type="Proteomes" id="UP000010959"/>
    </source>
</evidence>